<dbReference type="Pfam" id="PF00533">
    <property type="entry name" value="BRCT"/>
    <property type="match status" value="1"/>
</dbReference>
<gene>
    <name evidence="2" type="ORF">ACFSAV_07580</name>
</gene>
<evidence type="ECO:0000313" key="2">
    <source>
        <dbReference type="EMBL" id="MFD1806226.1"/>
    </source>
</evidence>
<organism evidence="2 3">
    <name type="scientific">Pasteurella oralis</name>
    <dbReference type="NCBI Taxonomy" id="1071947"/>
    <lineage>
        <taxon>Bacteria</taxon>
        <taxon>Pseudomonadati</taxon>
        <taxon>Pseudomonadota</taxon>
        <taxon>Gammaproteobacteria</taxon>
        <taxon>Pasteurellales</taxon>
        <taxon>Pasteurellaceae</taxon>
        <taxon>Pasteurella</taxon>
    </lineage>
</organism>
<dbReference type="SUPFAM" id="SSF52113">
    <property type="entry name" value="BRCT domain"/>
    <property type="match status" value="1"/>
</dbReference>
<name>A0ABW4NWC0_9PAST</name>
<dbReference type="InterPro" id="IPR001357">
    <property type="entry name" value="BRCT_dom"/>
</dbReference>
<evidence type="ECO:0000313" key="3">
    <source>
        <dbReference type="Proteomes" id="UP001597420"/>
    </source>
</evidence>
<sequence>MLTNYQRTNIKFLAVLNGILEGLYCDLTMNKSEALFLDTWLLELNSSIYLNPLSTQVYESARQFSNKVLSYSDNELQDKTLDGLLTELELLQDQVIEQFNKSIDDFSEDEINSYYLAIIINELQGLCKGLIADNDIAIEEVRCLANWLDEYKLLQNDPLASKFFSFFNSIDIENLSSNELEQLKRLLVDFSGSDMEGNADGLSLGDSFFDQINDLDLNGKVIQLTGKFKFGSRQKCKNLAISQGATVIDDFRLDLDYLIVGSFNSRDWMYQSYGKKIEIAKQYQLKRAHKVKIISETQWIIE</sequence>
<accession>A0ABW4NWC0</accession>
<reference evidence="3" key="1">
    <citation type="journal article" date="2019" name="Int. J. Syst. Evol. Microbiol.">
        <title>The Global Catalogue of Microorganisms (GCM) 10K type strain sequencing project: providing services to taxonomists for standard genome sequencing and annotation.</title>
        <authorList>
            <consortium name="The Broad Institute Genomics Platform"/>
            <consortium name="The Broad Institute Genome Sequencing Center for Infectious Disease"/>
            <person name="Wu L."/>
            <person name="Ma J."/>
        </authorList>
    </citation>
    <scope>NUCLEOTIDE SEQUENCE [LARGE SCALE GENOMIC DNA]</scope>
    <source>
        <strain evidence="3">CCM 7950</strain>
    </source>
</reference>
<proteinExistence type="predicted"/>
<dbReference type="Gene3D" id="3.40.50.10190">
    <property type="entry name" value="BRCT domain"/>
    <property type="match status" value="1"/>
</dbReference>
<protein>
    <submittedName>
        <fullName evidence="2">BRCT domain-containing protein</fullName>
    </submittedName>
</protein>
<evidence type="ECO:0000259" key="1">
    <source>
        <dbReference type="PROSITE" id="PS50172"/>
    </source>
</evidence>
<dbReference type="CDD" id="cd17748">
    <property type="entry name" value="BRCT_DNA_ligase_like"/>
    <property type="match status" value="1"/>
</dbReference>
<dbReference type="RefSeq" id="WP_379098082.1">
    <property type="nucleotide sequence ID" value="NZ_JBHUFP010000010.1"/>
</dbReference>
<dbReference type="InterPro" id="IPR036420">
    <property type="entry name" value="BRCT_dom_sf"/>
</dbReference>
<dbReference type="PROSITE" id="PS50172">
    <property type="entry name" value="BRCT"/>
    <property type="match status" value="1"/>
</dbReference>
<feature type="domain" description="BRCT" evidence="1">
    <location>
        <begin position="217"/>
        <end position="302"/>
    </location>
</feature>
<dbReference type="EMBL" id="JBHUFP010000010">
    <property type="protein sequence ID" value="MFD1806226.1"/>
    <property type="molecule type" value="Genomic_DNA"/>
</dbReference>
<keyword evidence="3" id="KW-1185">Reference proteome</keyword>
<comment type="caution">
    <text evidence="2">The sequence shown here is derived from an EMBL/GenBank/DDBJ whole genome shotgun (WGS) entry which is preliminary data.</text>
</comment>
<dbReference type="Proteomes" id="UP001597420">
    <property type="component" value="Unassembled WGS sequence"/>
</dbReference>